<feature type="region of interest" description="Disordered" evidence="1">
    <location>
        <begin position="300"/>
        <end position="327"/>
    </location>
</feature>
<proteinExistence type="predicted"/>
<accession>A0A369JDJ6</accession>
<evidence type="ECO:0000313" key="2">
    <source>
        <dbReference type="EMBL" id="RDB17504.1"/>
    </source>
</evidence>
<sequence>MDSSAVNVNVTVDDFDSVLSYAVQSDWETPDPSSPSFNASATPWWMGTFHKTDVVGAVVTFNFTGPSILIYGHSGPSYGSFEVQIDSTSIVATLSAYAASNASTPYLLFGASNLTYATHTFALRNLGKKGSDAGGNTLLFDYLQTTVQVAPAGATVSNTTFEEDNPALQYSGKWDSNKSPNFSGGGTSYTNQDKAAVSLSFHGSAVYVFGDKKNDHGLYSVVLDNRTAEIYSGISGCGGAYGQTCEQQKPTLEYFASNLDESLHTLRIENVAGVNNSFFGKCYLDSIVVTVPSVYAPRQLEGPSSGSSSNTSSLVPSPSSTGTVKDNSGSTLPISNSLLLITLFLVLFLRSSVFRMNTPSSSCVVYTNWDDAFESSPRGGTSAPPYASCIMHH</sequence>
<evidence type="ECO:0000313" key="3">
    <source>
        <dbReference type="Proteomes" id="UP000076154"/>
    </source>
</evidence>
<keyword evidence="3" id="KW-1185">Reference proteome</keyword>
<gene>
    <name evidence="2" type="ORF">Hypma_001223</name>
</gene>
<feature type="compositionally biased region" description="Low complexity" evidence="1">
    <location>
        <begin position="302"/>
        <end position="323"/>
    </location>
</feature>
<dbReference type="OrthoDB" id="2563669at2759"/>
<organism evidence="2 3">
    <name type="scientific">Hypsizygus marmoreus</name>
    <name type="common">White beech mushroom</name>
    <name type="synonym">Agaricus marmoreus</name>
    <dbReference type="NCBI Taxonomy" id="39966"/>
    <lineage>
        <taxon>Eukaryota</taxon>
        <taxon>Fungi</taxon>
        <taxon>Dikarya</taxon>
        <taxon>Basidiomycota</taxon>
        <taxon>Agaricomycotina</taxon>
        <taxon>Agaricomycetes</taxon>
        <taxon>Agaricomycetidae</taxon>
        <taxon>Agaricales</taxon>
        <taxon>Tricholomatineae</taxon>
        <taxon>Lyophyllaceae</taxon>
        <taxon>Hypsizygus</taxon>
    </lineage>
</organism>
<dbReference type="EMBL" id="LUEZ02000110">
    <property type="protein sequence ID" value="RDB17504.1"/>
    <property type="molecule type" value="Genomic_DNA"/>
</dbReference>
<protein>
    <submittedName>
        <fullName evidence="2">Uncharacterized protein</fullName>
    </submittedName>
</protein>
<reference evidence="2" key="1">
    <citation type="submission" date="2018-04" db="EMBL/GenBank/DDBJ databases">
        <title>Whole genome sequencing of Hypsizygus marmoreus.</title>
        <authorList>
            <person name="Choi I.-G."/>
            <person name="Min B."/>
            <person name="Kim J.-G."/>
            <person name="Kim S."/>
            <person name="Oh Y.-L."/>
            <person name="Kong W.-S."/>
            <person name="Park H."/>
            <person name="Jeong J."/>
            <person name="Song E.-S."/>
        </authorList>
    </citation>
    <scope>NUCLEOTIDE SEQUENCE [LARGE SCALE GENOMIC DNA]</scope>
    <source>
        <strain evidence="2">51987-8</strain>
    </source>
</reference>
<evidence type="ECO:0000256" key="1">
    <source>
        <dbReference type="SAM" id="MobiDB-lite"/>
    </source>
</evidence>
<dbReference type="InParanoid" id="A0A369JDJ6"/>
<dbReference type="Gene3D" id="2.60.120.260">
    <property type="entry name" value="Galactose-binding domain-like"/>
    <property type="match status" value="2"/>
</dbReference>
<comment type="caution">
    <text evidence="2">The sequence shown here is derived from an EMBL/GenBank/DDBJ whole genome shotgun (WGS) entry which is preliminary data.</text>
</comment>
<name>A0A369JDJ6_HYPMA</name>
<dbReference type="STRING" id="39966.A0A369JDJ6"/>
<dbReference type="AlphaFoldDB" id="A0A369JDJ6"/>
<dbReference type="Proteomes" id="UP000076154">
    <property type="component" value="Unassembled WGS sequence"/>
</dbReference>